<keyword evidence="1 3" id="KW-0413">Isomerase</keyword>
<dbReference type="PROSITE" id="PS01096">
    <property type="entry name" value="PPIC_PPIASE_1"/>
    <property type="match status" value="1"/>
</dbReference>
<evidence type="ECO:0000259" key="2">
    <source>
        <dbReference type="PROSITE" id="PS50198"/>
    </source>
</evidence>
<dbReference type="InterPro" id="IPR000297">
    <property type="entry name" value="PPIase_PpiC"/>
</dbReference>
<dbReference type="EMBL" id="JABFIF010000036">
    <property type="protein sequence ID" value="NOH17119.1"/>
    <property type="molecule type" value="Genomic_DNA"/>
</dbReference>
<dbReference type="Gene3D" id="1.10.8.1040">
    <property type="match status" value="1"/>
</dbReference>
<gene>
    <name evidence="3" type="ORF">HMJ28_12175</name>
</gene>
<accession>A0A7Y3Y0B6</accession>
<dbReference type="Pfam" id="PF00639">
    <property type="entry name" value="Rotamase"/>
    <property type="match status" value="1"/>
</dbReference>
<evidence type="ECO:0000313" key="4">
    <source>
        <dbReference type="Proteomes" id="UP000528432"/>
    </source>
</evidence>
<dbReference type="InterPro" id="IPR023058">
    <property type="entry name" value="PPIase_PpiC_CS"/>
</dbReference>
<evidence type="ECO:0000313" key="3">
    <source>
        <dbReference type="EMBL" id="NOH17119.1"/>
    </source>
</evidence>
<dbReference type="InterPro" id="IPR050245">
    <property type="entry name" value="PrsA_foldase"/>
</dbReference>
<dbReference type="PANTHER" id="PTHR47245">
    <property type="entry name" value="PEPTIDYLPROLYL ISOMERASE"/>
    <property type="match status" value="1"/>
</dbReference>
<evidence type="ECO:0000256" key="1">
    <source>
        <dbReference type="PROSITE-ProRule" id="PRU00278"/>
    </source>
</evidence>
<keyword evidence="1" id="KW-0697">Rotamase</keyword>
<proteinExistence type="predicted"/>
<dbReference type="AlphaFoldDB" id="A0A7Y3Y0B6"/>
<protein>
    <submittedName>
        <fullName evidence="3">Peptidylprolyl isomerase</fullName>
    </submittedName>
</protein>
<dbReference type="Gene3D" id="3.10.50.40">
    <property type="match status" value="1"/>
</dbReference>
<reference evidence="3 4" key="1">
    <citation type="submission" date="2020-05" db="EMBL/GenBank/DDBJ databases">
        <title>Draft genome sequence of Clostridium cochlearium strain AGROS13 isolated from a sheep dairy farm in New Zealand.</title>
        <authorList>
            <person name="Gupta T.B."/>
            <person name="Jauregui R."/>
            <person name="Risson A.N."/>
            <person name="Brightwell G."/>
            <person name="Maclean P."/>
        </authorList>
    </citation>
    <scope>NUCLEOTIDE SEQUENCE [LARGE SCALE GENOMIC DNA]</scope>
    <source>
        <strain evidence="3 4">AGROS13</strain>
    </source>
</reference>
<dbReference type="GO" id="GO:0003755">
    <property type="term" value="F:peptidyl-prolyl cis-trans isomerase activity"/>
    <property type="evidence" value="ECO:0007669"/>
    <property type="project" value="UniProtKB-KW"/>
</dbReference>
<dbReference type="PANTHER" id="PTHR47245:SF2">
    <property type="entry name" value="PEPTIDYL-PROLYL CIS-TRANS ISOMERASE HP_0175-RELATED"/>
    <property type="match status" value="1"/>
</dbReference>
<dbReference type="SUPFAM" id="SSF109998">
    <property type="entry name" value="Triger factor/SurA peptide-binding domain-like"/>
    <property type="match status" value="1"/>
</dbReference>
<organism evidence="3 4">
    <name type="scientific">Clostridium cochlearium</name>
    <dbReference type="NCBI Taxonomy" id="1494"/>
    <lineage>
        <taxon>Bacteria</taxon>
        <taxon>Bacillati</taxon>
        <taxon>Bacillota</taxon>
        <taxon>Clostridia</taxon>
        <taxon>Eubacteriales</taxon>
        <taxon>Clostridiaceae</taxon>
        <taxon>Clostridium</taxon>
    </lineage>
</organism>
<sequence>MDNMSKVLAVFNGKEITDGDLDNTIAQFPPERQHFFKTEEGRKNLLNEIISFELIHDYAKDNKFDLDSIYLEKIEAIKKETLIQWTISKVLSQAKVREDEIKEFYNNKKNMFIEEERVSAKHILVDSKKEAEDIINKINDGLSFEEAAKEYSNCPSKGAGGDLGTFARGRMVKEFEEAVFEMEEGSISNPVKTQFGYHIIKLEKRYDKNIKKYDEVKSLIEKQLHEEKERDLYKKFTEDLKNKYTVELK</sequence>
<dbReference type="SUPFAM" id="SSF54534">
    <property type="entry name" value="FKBP-like"/>
    <property type="match status" value="1"/>
</dbReference>
<dbReference type="InterPro" id="IPR027304">
    <property type="entry name" value="Trigger_fact/SurA_dom_sf"/>
</dbReference>
<feature type="domain" description="PpiC" evidence="2">
    <location>
        <begin position="115"/>
        <end position="204"/>
    </location>
</feature>
<comment type="caution">
    <text evidence="3">The sequence shown here is derived from an EMBL/GenBank/DDBJ whole genome shotgun (WGS) entry which is preliminary data.</text>
</comment>
<name>A0A7Y3Y0B6_CLOCO</name>
<dbReference type="Proteomes" id="UP000528432">
    <property type="component" value="Unassembled WGS sequence"/>
</dbReference>
<dbReference type="InterPro" id="IPR046357">
    <property type="entry name" value="PPIase_dom_sf"/>
</dbReference>
<dbReference type="PROSITE" id="PS50198">
    <property type="entry name" value="PPIC_PPIASE_2"/>
    <property type="match status" value="1"/>
</dbReference>